<reference evidence="2" key="2">
    <citation type="submission" date="2017-02" db="EMBL/GenBank/DDBJ databases">
        <title>Sunflower complete genome.</title>
        <authorList>
            <person name="Langlade N."/>
            <person name="Munos S."/>
        </authorList>
    </citation>
    <scope>NUCLEOTIDE SEQUENCE [LARGE SCALE GENOMIC DNA]</scope>
    <source>
        <tissue evidence="2">Leaves</tissue>
    </source>
</reference>
<dbReference type="Gramene" id="mRNA:HanXRQr2_Chr06g0276011">
    <property type="protein sequence ID" value="mRNA:HanXRQr2_Chr06g0276011"/>
    <property type="gene ID" value="HanXRQr2_Chr06g0276011"/>
</dbReference>
<gene>
    <name evidence="2" type="ORF">HannXRQ_Chr06g0184401</name>
    <name evidence="1" type="ORF">HanXRQr2_Chr06g0276011</name>
</gene>
<dbReference type="Proteomes" id="UP000215914">
    <property type="component" value="Chromosome 6"/>
</dbReference>
<accession>A0A251UJR5</accession>
<dbReference type="EMBL" id="CM007895">
    <property type="protein sequence ID" value="OTG23610.1"/>
    <property type="molecule type" value="Genomic_DNA"/>
</dbReference>
<dbReference type="InParanoid" id="A0A251UJR5"/>
<evidence type="ECO:0000313" key="2">
    <source>
        <dbReference type="EMBL" id="OTG23610.1"/>
    </source>
</evidence>
<organism evidence="2 3">
    <name type="scientific">Helianthus annuus</name>
    <name type="common">Common sunflower</name>
    <dbReference type="NCBI Taxonomy" id="4232"/>
    <lineage>
        <taxon>Eukaryota</taxon>
        <taxon>Viridiplantae</taxon>
        <taxon>Streptophyta</taxon>
        <taxon>Embryophyta</taxon>
        <taxon>Tracheophyta</taxon>
        <taxon>Spermatophyta</taxon>
        <taxon>Magnoliopsida</taxon>
        <taxon>eudicotyledons</taxon>
        <taxon>Gunneridae</taxon>
        <taxon>Pentapetalae</taxon>
        <taxon>asterids</taxon>
        <taxon>campanulids</taxon>
        <taxon>Asterales</taxon>
        <taxon>Asteraceae</taxon>
        <taxon>Asteroideae</taxon>
        <taxon>Heliantheae alliance</taxon>
        <taxon>Heliantheae</taxon>
        <taxon>Helianthus</taxon>
    </lineage>
</organism>
<protein>
    <submittedName>
        <fullName evidence="2">Uncharacterized protein</fullName>
    </submittedName>
</protein>
<keyword evidence="3" id="KW-1185">Reference proteome</keyword>
<name>A0A251UJR5_HELAN</name>
<dbReference type="EMBL" id="MNCJ02000321">
    <property type="protein sequence ID" value="KAF5803832.1"/>
    <property type="molecule type" value="Genomic_DNA"/>
</dbReference>
<reference evidence="1" key="3">
    <citation type="submission" date="2020-06" db="EMBL/GenBank/DDBJ databases">
        <title>Helianthus annuus Genome sequencing and assembly Release 2.</title>
        <authorList>
            <person name="Gouzy J."/>
            <person name="Langlade N."/>
            <person name="Munos S."/>
        </authorList>
    </citation>
    <scope>NUCLEOTIDE SEQUENCE</scope>
    <source>
        <tissue evidence="1">Leaves</tissue>
    </source>
</reference>
<evidence type="ECO:0000313" key="3">
    <source>
        <dbReference type="Proteomes" id="UP000215914"/>
    </source>
</evidence>
<sequence length="100" mass="11302">MDLEAFDNLGLVEITKKLQTVQSVGFPRSLPIMTSSWSSMPRRSLTWSCLLRTGQSNPRPSASNWNLLERNARILKHITRSSIGSLKLKQRNLLPLISLV</sequence>
<dbReference type="AlphaFoldDB" id="A0A251UJR5"/>
<evidence type="ECO:0000313" key="1">
    <source>
        <dbReference type="EMBL" id="KAF5803832.1"/>
    </source>
</evidence>
<reference evidence="1 3" key="1">
    <citation type="journal article" date="2017" name="Nature">
        <title>The sunflower genome provides insights into oil metabolism, flowering and Asterid evolution.</title>
        <authorList>
            <person name="Badouin H."/>
            <person name="Gouzy J."/>
            <person name="Grassa C.J."/>
            <person name="Murat F."/>
            <person name="Staton S.E."/>
            <person name="Cottret L."/>
            <person name="Lelandais-Briere C."/>
            <person name="Owens G.L."/>
            <person name="Carrere S."/>
            <person name="Mayjonade B."/>
            <person name="Legrand L."/>
            <person name="Gill N."/>
            <person name="Kane N.C."/>
            <person name="Bowers J.E."/>
            <person name="Hubner S."/>
            <person name="Bellec A."/>
            <person name="Berard A."/>
            <person name="Berges H."/>
            <person name="Blanchet N."/>
            <person name="Boniface M.C."/>
            <person name="Brunel D."/>
            <person name="Catrice O."/>
            <person name="Chaidir N."/>
            <person name="Claudel C."/>
            <person name="Donnadieu C."/>
            <person name="Faraut T."/>
            <person name="Fievet G."/>
            <person name="Helmstetter N."/>
            <person name="King M."/>
            <person name="Knapp S.J."/>
            <person name="Lai Z."/>
            <person name="Le Paslier M.C."/>
            <person name="Lippi Y."/>
            <person name="Lorenzon L."/>
            <person name="Mandel J.R."/>
            <person name="Marage G."/>
            <person name="Marchand G."/>
            <person name="Marquand E."/>
            <person name="Bret-Mestries E."/>
            <person name="Morien E."/>
            <person name="Nambeesan S."/>
            <person name="Nguyen T."/>
            <person name="Pegot-Espagnet P."/>
            <person name="Pouilly N."/>
            <person name="Raftis F."/>
            <person name="Sallet E."/>
            <person name="Schiex T."/>
            <person name="Thomas J."/>
            <person name="Vandecasteele C."/>
            <person name="Vares D."/>
            <person name="Vear F."/>
            <person name="Vautrin S."/>
            <person name="Crespi M."/>
            <person name="Mangin B."/>
            <person name="Burke J.M."/>
            <person name="Salse J."/>
            <person name="Munos S."/>
            <person name="Vincourt P."/>
            <person name="Rieseberg L.H."/>
            <person name="Langlade N.B."/>
        </authorList>
    </citation>
    <scope>NUCLEOTIDE SEQUENCE [LARGE SCALE GENOMIC DNA]</scope>
    <source>
        <strain evidence="3">cv. SF193</strain>
        <tissue evidence="1">Leaves</tissue>
    </source>
</reference>
<proteinExistence type="predicted"/>